<dbReference type="InterPro" id="IPR044831">
    <property type="entry name" value="Ccp1-like"/>
</dbReference>
<dbReference type="GO" id="GO:0004601">
    <property type="term" value="F:peroxidase activity"/>
    <property type="evidence" value="ECO:0007669"/>
    <property type="project" value="UniProtKB-KW"/>
</dbReference>
<accession>A0A1D6EAC7</accession>
<sequence>AEFQSILASQREPESPVIFSLRTTQPGSRRRPSAATLVPPNPLPTICAICPDIKEKRDQDLLVLPTDAALFEDPKFKVYAEKYAEDQDAFFRDYAEAHAKLSELGAKFQPPQGFSLDD</sequence>
<gene>
    <name evidence="4" type="ORF">ZEAMMB73_Zm00001d003643</name>
</gene>
<protein>
    <submittedName>
        <fullName evidence="4">L-ascorbate peroxidase S chloroplastic/mitochondrial</fullName>
    </submittedName>
</protein>
<name>A0A1D6EAC7_MAIZE</name>
<dbReference type="Gene3D" id="1.10.420.10">
    <property type="entry name" value="Peroxidase, domain 2"/>
    <property type="match status" value="1"/>
</dbReference>
<dbReference type="GO" id="GO:0020037">
    <property type="term" value="F:heme binding"/>
    <property type="evidence" value="ECO:0007669"/>
    <property type="project" value="InterPro"/>
</dbReference>
<keyword evidence="2" id="KW-0560">Oxidoreductase</keyword>
<evidence type="ECO:0000313" key="4">
    <source>
        <dbReference type="EMBL" id="ONM17332.1"/>
    </source>
</evidence>
<dbReference type="PANTHER" id="PTHR31356:SF64">
    <property type="entry name" value="L-ASCORBATE PEROXIDASE 7, CHLOROPLASTIC-RELATED"/>
    <property type="match status" value="1"/>
</dbReference>
<proteinExistence type="predicted"/>
<dbReference type="SUPFAM" id="SSF48113">
    <property type="entry name" value="Heme-dependent peroxidases"/>
    <property type="match status" value="1"/>
</dbReference>
<evidence type="ECO:0000256" key="2">
    <source>
        <dbReference type="ARBA" id="ARBA00023002"/>
    </source>
</evidence>
<dbReference type="EMBL" id="CM007648">
    <property type="protein sequence ID" value="ONM17332.1"/>
    <property type="molecule type" value="Genomic_DNA"/>
</dbReference>
<dbReference type="GO" id="GO:0034599">
    <property type="term" value="P:cellular response to oxidative stress"/>
    <property type="evidence" value="ECO:0007669"/>
    <property type="project" value="InterPro"/>
</dbReference>
<reference evidence="4" key="1">
    <citation type="submission" date="2015-12" db="EMBL/GenBank/DDBJ databases">
        <title>Update maize B73 reference genome by single molecule sequencing technologies.</title>
        <authorList>
            <consortium name="Maize Genome Sequencing Project"/>
            <person name="Ware D."/>
        </authorList>
    </citation>
    <scope>NUCLEOTIDE SEQUENCE [LARGE SCALE GENOMIC DNA]</scope>
    <source>
        <tissue evidence="4">Seedling</tissue>
    </source>
</reference>
<feature type="region of interest" description="Disordered" evidence="3">
    <location>
        <begin position="1"/>
        <end position="37"/>
    </location>
</feature>
<keyword evidence="4" id="KW-0575">Peroxidase</keyword>
<evidence type="ECO:0000256" key="1">
    <source>
        <dbReference type="ARBA" id="ARBA00022837"/>
    </source>
</evidence>
<feature type="non-terminal residue" evidence="4">
    <location>
        <position position="1"/>
    </location>
</feature>
<dbReference type="PANTHER" id="PTHR31356">
    <property type="entry name" value="THYLAKOID LUMENAL 29 KDA PROTEIN, CHLOROPLASTIC-RELATED"/>
    <property type="match status" value="1"/>
</dbReference>
<dbReference type="AlphaFoldDB" id="A0A1D6EAC7"/>
<evidence type="ECO:0000256" key="3">
    <source>
        <dbReference type="SAM" id="MobiDB-lite"/>
    </source>
</evidence>
<keyword evidence="1" id="KW-0106">Calcium</keyword>
<organism evidence="4">
    <name type="scientific">Zea mays</name>
    <name type="common">Maize</name>
    <dbReference type="NCBI Taxonomy" id="4577"/>
    <lineage>
        <taxon>Eukaryota</taxon>
        <taxon>Viridiplantae</taxon>
        <taxon>Streptophyta</taxon>
        <taxon>Embryophyta</taxon>
        <taxon>Tracheophyta</taxon>
        <taxon>Spermatophyta</taxon>
        <taxon>Magnoliopsida</taxon>
        <taxon>Liliopsida</taxon>
        <taxon>Poales</taxon>
        <taxon>Poaceae</taxon>
        <taxon>PACMAD clade</taxon>
        <taxon>Panicoideae</taxon>
        <taxon>Andropogonodae</taxon>
        <taxon>Andropogoneae</taxon>
        <taxon>Tripsacinae</taxon>
        <taxon>Zea</taxon>
    </lineage>
</organism>
<dbReference type="ExpressionAtlas" id="A0A1D6EAC7">
    <property type="expression patterns" value="baseline and differential"/>
</dbReference>
<dbReference type="InterPro" id="IPR010255">
    <property type="entry name" value="Haem_peroxidase_sf"/>
</dbReference>